<dbReference type="PANTHER" id="PTHR39192:SF1">
    <property type="entry name" value="IRON UPTAKE SYSTEM COMPONENT EFEO"/>
    <property type="match status" value="1"/>
</dbReference>
<dbReference type="PROSITE" id="PS51257">
    <property type="entry name" value="PROKAR_LIPOPROTEIN"/>
    <property type="match status" value="1"/>
</dbReference>
<feature type="coiled-coil region" evidence="4">
    <location>
        <begin position="332"/>
        <end position="379"/>
    </location>
</feature>
<protein>
    <submittedName>
        <fullName evidence="8">Iron uptake system component EfeO</fullName>
    </submittedName>
</protein>
<feature type="domain" description="EfeO-type cupredoxin-like" evidence="7">
    <location>
        <begin position="31"/>
        <end position="130"/>
    </location>
</feature>
<dbReference type="NCBIfam" id="NF007697">
    <property type="entry name" value="PRK10378.1"/>
    <property type="match status" value="1"/>
</dbReference>
<evidence type="ECO:0000259" key="6">
    <source>
        <dbReference type="Pfam" id="PF09375"/>
    </source>
</evidence>
<comment type="caution">
    <text evidence="8">The sequence shown here is derived from an EMBL/GenBank/DDBJ whole genome shotgun (WGS) entry which is preliminary data.</text>
</comment>
<name>A0A433SD30_9BURK</name>
<evidence type="ECO:0000256" key="1">
    <source>
        <dbReference type="ARBA" id="ARBA00004418"/>
    </source>
</evidence>
<dbReference type="Pfam" id="PF09375">
    <property type="entry name" value="Peptidase_M75"/>
    <property type="match status" value="1"/>
</dbReference>
<evidence type="ECO:0000256" key="3">
    <source>
        <dbReference type="ARBA" id="ARBA00022729"/>
    </source>
</evidence>
<dbReference type="GO" id="GO:0042597">
    <property type="term" value="C:periplasmic space"/>
    <property type="evidence" value="ECO:0007669"/>
    <property type="project" value="UniProtKB-SubCell"/>
</dbReference>
<keyword evidence="9" id="KW-1185">Reference proteome</keyword>
<dbReference type="Proteomes" id="UP000286947">
    <property type="component" value="Unassembled WGS sequence"/>
</dbReference>
<evidence type="ECO:0000259" key="7">
    <source>
        <dbReference type="Pfam" id="PF13473"/>
    </source>
</evidence>
<dbReference type="InterPro" id="IPR028096">
    <property type="entry name" value="EfeO_Cupredoxin"/>
</dbReference>
<gene>
    <name evidence="8" type="primary">efeO_1</name>
    <name evidence="8" type="ORF">CUZ56_01932</name>
</gene>
<dbReference type="RefSeq" id="WP_162615311.1">
    <property type="nucleotide sequence ID" value="NZ_PQSP01000004.1"/>
</dbReference>
<reference evidence="8 9" key="1">
    <citation type="submission" date="2018-01" db="EMBL/GenBank/DDBJ databases">
        <title>Saezia sanguinis gen. nov., sp. nov., in the order Burkholderiales isolated from human blood.</title>
        <authorList>
            <person name="Medina-Pascual M.J."/>
            <person name="Valdezate S."/>
            <person name="Monzon S."/>
            <person name="Cuesta I."/>
            <person name="Carrasco G."/>
            <person name="Villalon P."/>
            <person name="Saez-Nieto J.A."/>
        </authorList>
    </citation>
    <scope>NUCLEOTIDE SEQUENCE [LARGE SCALE GENOMIC DNA]</scope>
    <source>
        <strain evidence="8 9">CNM695-12</strain>
    </source>
</reference>
<evidence type="ECO:0000256" key="4">
    <source>
        <dbReference type="SAM" id="Coils"/>
    </source>
</evidence>
<dbReference type="InterPro" id="IPR034981">
    <property type="entry name" value="Imelysin-like_EfeO/Algp7"/>
</dbReference>
<keyword evidence="4" id="KW-0175">Coiled coil</keyword>
<dbReference type="Gene3D" id="1.20.1420.20">
    <property type="entry name" value="M75 peptidase, HXXE motif"/>
    <property type="match status" value="1"/>
</dbReference>
<evidence type="ECO:0000313" key="8">
    <source>
        <dbReference type="EMBL" id="RUS66652.1"/>
    </source>
</evidence>
<dbReference type="CDD" id="cd14656">
    <property type="entry name" value="Imelysin-like_EfeO"/>
    <property type="match status" value="1"/>
</dbReference>
<dbReference type="InterPro" id="IPR018976">
    <property type="entry name" value="Imelysin-like"/>
</dbReference>
<comment type="similarity">
    <text evidence="2">Belongs to the EfeM/EfeO family.</text>
</comment>
<dbReference type="EMBL" id="PQSP01000004">
    <property type="protein sequence ID" value="RUS66652.1"/>
    <property type="molecule type" value="Genomic_DNA"/>
</dbReference>
<keyword evidence="3 5" id="KW-0732">Signal</keyword>
<organism evidence="8 9">
    <name type="scientific">Saezia sanguinis</name>
    <dbReference type="NCBI Taxonomy" id="1965230"/>
    <lineage>
        <taxon>Bacteria</taxon>
        <taxon>Pseudomonadati</taxon>
        <taxon>Pseudomonadota</taxon>
        <taxon>Betaproteobacteria</taxon>
        <taxon>Burkholderiales</taxon>
        <taxon>Saeziaceae</taxon>
        <taxon>Saezia</taxon>
    </lineage>
</organism>
<dbReference type="PANTHER" id="PTHR39192">
    <property type="entry name" value="IRON UPTAKE SYSTEM COMPONENT EFEO"/>
    <property type="match status" value="1"/>
</dbReference>
<dbReference type="Gene3D" id="2.60.40.420">
    <property type="entry name" value="Cupredoxins - blue copper proteins"/>
    <property type="match status" value="1"/>
</dbReference>
<proteinExistence type="inferred from homology"/>
<dbReference type="InterPro" id="IPR038352">
    <property type="entry name" value="Imelysin_sf"/>
</dbReference>
<dbReference type="SUPFAM" id="SSF49503">
    <property type="entry name" value="Cupredoxins"/>
    <property type="match status" value="1"/>
</dbReference>
<evidence type="ECO:0000313" key="9">
    <source>
        <dbReference type="Proteomes" id="UP000286947"/>
    </source>
</evidence>
<accession>A0A433SD30</accession>
<feature type="domain" description="Imelysin-like" evidence="6">
    <location>
        <begin position="153"/>
        <end position="382"/>
    </location>
</feature>
<dbReference type="InterPro" id="IPR053377">
    <property type="entry name" value="Iron_uptake_EfeM/EfeO"/>
</dbReference>
<evidence type="ECO:0000256" key="5">
    <source>
        <dbReference type="SAM" id="SignalP"/>
    </source>
</evidence>
<feature type="signal peptide" evidence="5">
    <location>
        <begin position="1"/>
        <end position="24"/>
    </location>
</feature>
<dbReference type="Pfam" id="PF13473">
    <property type="entry name" value="Cupredoxin_1"/>
    <property type="match status" value="1"/>
</dbReference>
<dbReference type="InterPro" id="IPR008972">
    <property type="entry name" value="Cupredoxin"/>
</dbReference>
<comment type="subcellular location">
    <subcellularLocation>
        <location evidence="1">Periplasm</location>
    </subcellularLocation>
</comment>
<evidence type="ECO:0000256" key="2">
    <source>
        <dbReference type="ARBA" id="ARBA00005989"/>
    </source>
</evidence>
<dbReference type="NCBIfam" id="NF041757">
    <property type="entry name" value="EfeO"/>
    <property type="match status" value="1"/>
</dbReference>
<dbReference type="InterPro" id="IPR050894">
    <property type="entry name" value="EfeM/EfeO_iron_uptake"/>
</dbReference>
<feature type="chain" id="PRO_5019061796" evidence="5">
    <location>
        <begin position="25"/>
        <end position="390"/>
    </location>
</feature>
<dbReference type="AlphaFoldDB" id="A0A433SD30"/>
<sequence length="390" mass="42909" precursor="true">MSRSSVFCRLTRYAAVVAAAMALAACDKTDDAGSGTAQTAAPAMQEIKIEILDHACDPMELTIDAGKVRFIIHNKSNRAVEWEILKGIRIIDERENIPPGFTQKLTTTLDPDTYEMTCGLLSNPRGTLVVRATADNGANRKPTPIELVSAAGEYKVYISTELNALLKQSQALADAIKAGDLATAQALYAPALQRYEHIEPVLKQFSALDTAIAADESVFRERANDPAFSGFHRIERGLFADQSTDNLEPVAAQLLENISALQQEISTVKTSPDQMVGYAAALIREIEQSKLQGHKNLYARTDLWGIQANLDGSHRIFRLVRPMLSKAHPELYQQIEDQYKAANTILETYKTTDGFQPYEQLTEADREALKTTLAQLNDNLSSLPEALGLE</sequence>